<feature type="binding site" description="axial binding residue" evidence="5">
    <location>
        <position position="453"/>
    </location>
    <ligand>
        <name>heme</name>
        <dbReference type="ChEBI" id="CHEBI:30413"/>
    </ligand>
    <ligandPart>
        <name>Fe</name>
        <dbReference type="ChEBI" id="CHEBI:18248"/>
    </ligandPart>
</feature>
<dbReference type="Gene3D" id="1.10.630.10">
    <property type="entry name" value="Cytochrome P450"/>
    <property type="match status" value="1"/>
</dbReference>
<evidence type="ECO:0000256" key="5">
    <source>
        <dbReference type="PIRSR" id="PIRSR602401-1"/>
    </source>
</evidence>
<accession>C3ZQE7</accession>
<protein>
    <submittedName>
        <fullName evidence="7">Uncharacterized protein</fullName>
    </submittedName>
</protein>
<sequence>MELFFVALVLLGVYLYVQNLRLTRKYPPGPRAWPIVGNLRDLARGQHRVFAEWRLKYGDVFTVWLGSRPAVVLSGQNAVKEALLKHVFSSRPDFTMFLIVMFFFIVRLLNDLTCISGVPKHLHEPYEIRVVTAPYGPEWKETRKVALTWLNTFGAGKQSLEPTIVQEAQDLVQVLKDKRGQPFDPTVSLGLAVSNVICSVVFGRRFDHDDGRFTRLMGLLNRYFGSSASSQALNIYPILRHVPSFRRKLEEVVTFSDEIRSFVIEVIQEHRETFDPNNIRDVIDGFLLEEHRGNRILSQLPQDNIINVIKNLFAAGTDTTATTLRWALLYMVMNPDVQEKVQKEIDDSLGKQTPSMLLREHLPYTEATIREVQRIRTIVPSSVPHETTAPAIILGHQIPAGTFIIPNLWSLHVDPKYWPDPERFDPTRFLDSDGHLAQGTESFLPFSTGPRRCLGEQLAKFELFLFFTSLLQQFTFKLPEGAPPPDTEGIFGLVFSPKPFEICALPRF</sequence>
<dbReference type="InParanoid" id="C3ZQE7"/>
<dbReference type="InterPro" id="IPR017972">
    <property type="entry name" value="Cyt_P450_CS"/>
</dbReference>
<dbReference type="InterPro" id="IPR036396">
    <property type="entry name" value="Cyt_P450_sf"/>
</dbReference>
<dbReference type="GO" id="GO:0020037">
    <property type="term" value="F:heme binding"/>
    <property type="evidence" value="ECO:0007669"/>
    <property type="project" value="InterPro"/>
</dbReference>
<dbReference type="PANTHER" id="PTHR24300">
    <property type="entry name" value="CYTOCHROME P450 508A4-RELATED"/>
    <property type="match status" value="1"/>
</dbReference>
<evidence type="ECO:0000256" key="4">
    <source>
        <dbReference type="ARBA" id="ARBA00023004"/>
    </source>
</evidence>
<dbReference type="SUPFAM" id="SSF48264">
    <property type="entry name" value="Cytochrome P450"/>
    <property type="match status" value="1"/>
</dbReference>
<keyword evidence="5 6" id="KW-0349">Heme</keyword>
<evidence type="ECO:0000256" key="3">
    <source>
        <dbReference type="ARBA" id="ARBA00022723"/>
    </source>
</evidence>
<dbReference type="STRING" id="7739.C3ZQE7"/>
<dbReference type="PANTHER" id="PTHR24300:SF404">
    <property type="entry name" value="CYTOCHROME P450 2D6-LIKE"/>
    <property type="match status" value="1"/>
</dbReference>
<dbReference type="FunFam" id="1.10.630.10:FF:000180">
    <property type="entry name" value="Uncharacterized protein"/>
    <property type="match status" value="1"/>
</dbReference>
<keyword evidence="6" id="KW-0560">Oxidoreductase</keyword>
<dbReference type="InterPro" id="IPR002401">
    <property type="entry name" value="Cyt_P450_E_grp-I"/>
</dbReference>
<keyword evidence="4 5" id="KW-0408">Iron</keyword>
<comment type="cofactor">
    <cofactor evidence="1 5">
        <name>heme</name>
        <dbReference type="ChEBI" id="CHEBI:30413"/>
    </cofactor>
</comment>
<organism>
    <name type="scientific">Branchiostoma floridae</name>
    <name type="common">Florida lancelet</name>
    <name type="synonym">Amphioxus</name>
    <dbReference type="NCBI Taxonomy" id="7739"/>
    <lineage>
        <taxon>Eukaryota</taxon>
        <taxon>Metazoa</taxon>
        <taxon>Chordata</taxon>
        <taxon>Cephalochordata</taxon>
        <taxon>Leptocardii</taxon>
        <taxon>Amphioxiformes</taxon>
        <taxon>Branchiostomatidae</taxon>
        <taxon>Branchiostoma</taxon>
    </lineage>
</organism>
<keyword evidence="6" id="KW-0503">Monooxygenase</keyword>
<dbReference type="PRINTS" id="PR00463">
    <property type="entry name" value="EP450I"/>
</dbReference>
<dbReference type="GO" id="GO:0004497">
    <property type="term" value="F:monooxygenase activity"/>
    <property type="evidence" value="ECO:0007669"/>
    <property type="project" value="UniProtKB-KW"/>
</dbReference>
<evidence type="ECO:0000256" key="1">
    <source>
        <dbReference type="ARBA" id="ARBA00001971"/>
    </source>
</evidence>
<keyword evidence="3 5" id="KW-0479">Metal-binding</keyword>
<dbReference type="PRINTS" id="PR00385">
    <property type="entry name" value="P450"/>
</dbReference>
<dbReference type="AlphaFoldDB" id="C3ZQE7"/>
<evidence type="ECO:0000256" key="6">
    <source>
        <dbReference type="RuleBase" id="RU000461"/>
    </source>
</evidence>
<dbReference type="InterPro" id="IPR001128">
    <property type="entry name" value="Cyt_P450"/>
</dbReference>
<dbReference type="EMBL" id="GG666661">
    <property type="protein sequence ID" value="EEN45203.1"/>
    <property type="molecule type" value="Genomic_DNA"/>
</dbReference>
<dbReference type="Pfam" id="PF00067">
    <property type="entry name" value="p450"/>
    <property type="match status" value="2"/>
</dbReference>
<dbReference type="GO" id="GO:0016705">
    <property type="term" value="F:oxidoreductase activity, acting on paired donors, with incorporation or reduction of molecular oxygen"/>
    <property type="evidence" value="ECO:0007669"/>
    <property type="project" value="InterPro"/>
</dbReference>
<evidence type="ECO:0000256" key="2">
    <source>
        <dbReference type="ARBA" id="ARBA00010617"/>
    </source>
</evidence>
<reference evidence="7" key="1">
    <citation type="journal article" date="2008" name="Nature">
        <title>The amphioxus genome and the evolution of the chordate karyotype.</title>
        <authorList>
            <consortium name="US DOE Joint Genome Institute (JGI-PGF)"/>
            <person name="Putnam N.H."/>
            <person name="Butts T."/>
            <person name="Ferrier D.E.K."/>
            <person name="Furlong R.F."/>
            <person name="Hellsten U."/>
            <person name="Kawashima T."/>
            <person name="Robinson-Rechavi M."/>
            <person name="Shoguchi E."/>
            <person name="Terry A."/>
            <person name="Yu J.-K."/>
            <person name="Benito-Gutierrez E.L."/>
            <person name="Dubchak I."/>
            <person name="Garcia-Fernandez J."/>
            <person name="Gibson-Brown J.J."/>
            <person name="Grigoriev I.V."/>
            <person name="Horton A.C."/>
            <person name="de Jong P.J."/>
            <person name="Jurka J."/>
            <person name="Kapitonov V.V."/>
            <person name="Kohara Y."/>
            <person name="Kuroki Y."/>
            <person name="Lindquist E."/>
            <person name="Lucas S."/>
            <person name="Osoegawa K."/>
            <person name="Pennacchio L.A."/>
            <person name="Salamov A.A."/>
            <person name="Satou Y."/>
            <person name="Sauka-Spengler T."/>
            <person name="Schmutz J."/>
            <person name="Shin-I T."/>
            <person name="Toyoda A."/>
            <person name="Bronner-Fraser M."/>
            <person name="Fujiyama A."/>
            <person name="Holland L.Z."/>
            <person name="Holland P.W.H."/>
            <person name="Satoh N."/>
            <person name="Rokhsar D.S."/>
        </authorList>
    </citation>
    <scope>NUCLEOTIDE SEQUENCE [LARGE SCALE GENOMIC DNA]</scope>
    <source>
        <strain evidence="7">S238N-H82</strain>
        <tissue evidence="7">Testes</tissue>
    </source>
</reference>
<gene>
    <name evidence="7" type="ORF">BRAFLDRAFT_74651</name>
</gene>
<dbReference type="GO" id="GO:0005506">
    <property type="term" value="F:iron ion binding"/>
    <property type="evidence" value="ECO:0007669"/>
    <property type="project" value="InterPro"/>
</dbReference>
<evidence type="ECO:0000313" key="7">
    <source>
        <dbReference type="EMBL" id="EEN45203.1"/>
    </source>
</evidence>
<dbReference type="InterPro" id="IPR050182">
    <property type="entry name" value="Cytochrome_P450_fam2"/>
</dbReference>
<dbReference type="PROSITE" id="PS00086">
    <property type="entry name" value="CYTOCHROME_P450"/>
    <property type="match status" value="1"/>
</dbReference>
<name>C3ZQE7_BRAFL</name>
<proteinExistence type="inferred from homology"/>
<dbReference type="eggNOG" id="KOG0156">
    <property type="taxonomic scope" value="Eukaryota"/>
</dbReference>
<comment type="similarity">
    <text evidence="2 6">Belongs to the cytochrome P450 family.</text>
</comment>